<proteinExistence type="predicted"/>
<feature type="domain" description="TF-B3" evidence="7">
    <location>
        <begin position="8"/>
        <end position="101"/>
    </location>
</feature>
<dbReference type="GO" id="GO:0005634">
    <property type="term" value="C:nucleus"/>
    <property type="evidence" value="ECO:0007669"/>
    <property type="project" value="UniProtKB-SubCell"/>
</dbReference>
<evidence type="ECO:0000256" key="4">
    <source>
        <dbReference type="ARBA" id="ARBA00023163"/>
    </source>
</evidence>
<dbReference type="PROSITE" id="PS50863">
    <property type="entry name" value="B3"/>
    <property type="match status" value="1"/>
</dbReference>
<evidence type="ECO:0000313" key="9">
    <source>
        <dbReference type="Proteomes" id="UP000187203"/>
    </source>
</evidence>
<evidence type="ECO:0000256" key="6">
    <source>
        <dbReference type="SAM" id="MobiDB-lite"/>
    </source>
</evidence>
<sequence>MFKTKTPHFFKVILDETIRERKLGIPKRLGRKYGNQLPSPVHLEVPSGQVWKVELTKSDSKVWLQKGWQQFAEHYSLQSGHFVVFRYKGNARFDVVIFDTTATEIEYPCVSCEEEDALLEECKKREGKSVEPCLQPQKKMKFHSPNNKSGTGTGFKFNSRVEDANAARSLQGEY</sequence>
<comment type="caution">
    <text evidence="8">The sequence shown here is derived from an EMBL/GenBank/DDBJ whole genome shotgun (WGS) entry which is preliminary data.</text>
</comment>
<comment type="subcellular location">
    <subcellularLocation>
        <location evidence="1">Nucleus</location>
    </subcellularLocation>
</comment>
<dbReference type="InterPro" id="IPR050655">
    <property type="entry name" value="Plant_B3_domain"/>
</dbReference>
<name>A0A1R3GWB3_9ROSI</name>
<dbReference type="InterPro" id="IPR003340">
    <property type="entry name" value="B3_DNA-bd"/>
</dbReference>
<evidence type="ECO:0000256" key="1">
    <source>
        <dbReference type="ARBA" id="ARBA00004123"/>
    </source>
</evidence>
<dbReference type="Proteomes" id="UP000187203">
    <property type="component" value="Unassembled WGS sequence"/>
</dbReference>
<dbReference type="Pfam" id="PF02362">
    <property type="entry name" value="B3"/>
    <property type="match status" value="1"/>
</dbReference>
<feature type="region of interest" description="Disordered" evidence="6">
    <location>
        <begin position="136"/>
        <end position="159"/>
    </location>
</feature>
<keyword evidence="4" id="KW-0804">Transcription</keyword>
<keyword evidence="5" id="KW-0539">Nucleus</keyword>
<organism evidence="8 9">
    <name type="scientific">Corchorus olitorius</name>
    <dbReference type="NCBI Taxonomy" id="93759"/>
    <lineage>
        <taxon>Eukaryota</taxon>
        <taxon>Viridiplantae</taxon>
        <taxon>Streptophyta</taxon>
        <taxon>Embryophyta</taxon>
        <taxon>Tracheophyta</taxon>
        <taxon>Spermatophyta</taxon>
        <taxon>Magnoliopsida</taxon>
        <taxon>eudicotyledons</taxon>
        <taxon>Gunneridae</taxon>
        <taxon>Pentapetalae</taxon>
        <taxon>rosids</taxon>
        <taxon>malvids</taxon>
        <taxon>Malvales</taxon>
        <taxon>Malvaceae</taxon>
        <taxon>Grewioideae</taxon>
        <taxon>Apeibeae</taxon>
        <taxon>Corchorus</taxon>
    </lineage>
</organism>
<evidence type="ECO:0000256" key="5">
    <source>
        <dbReference type="ARBA" id="ARBA00023242"/>
    </source>
</evidence>
<dbReference type="PANTHER" id="PTHR31920:SF108">
    <property type="entry name" value="B3 DOMAIN-CONTAINING TRANSCRIPTION FACTOR VRN1-LIKE"/>
    <property type="match status" value="1"/>
</dbReference>
<accession>A0A1R3GWB3</accession>
<dbReference type="PANTHER" id="PTHR31920">
    <property type="entry name" value="B3 DOMAIN-CONTAINING"/>
    <property type="match status" value="1"/>
</dbReference>
<dbReference type="SMART" id="SM01019">
    <property type="entry name" value="B3"/>
    <property type="match status" value="1"/>
</dbReference>
<dbReference type="OrthoDB" id="1001436at2759"/>
<evidence type="ECO:0000256" key="3">
    <source>
        <dbReference type="ARBA" id="ARBA00023125"/>
    </source>
</evidence>
<keyword evidence="2" id="KW-0805">Transcription regulation</keyword>
<dbReference type="AlphaFoldDB" id="A0A1R3GWB3"/>
<dbReference type="STRING" id="93759.A0A1R3GWB3"/>
<dbReference type="SUPFAM" id="SSF101936">
    <property type="entry name" value="DNA-binding pseudobarrel domain"/>
    <property type="match status" value="1"/>
</dbReference>
<dbReference type="EMBL" id="AWUE01021416">
    <property type="protein sequence ID" value="OMO62290.1"/>
    <property type="molecule type" value="Genomic_DNA"/>
</dbReference>
<dbReference type="InterPro" id="IPR015300">
    <property type="entry name" value="DNA-bd_pseudobarrel_sf"/>
</dbReference>
<protein>
    <recommendedName>
        <fullName evidence="7">TF-B3 domain-containing protein</fullName>
    </recommendedName>
</protein>
<dbReference type="GO" id="GO:0003677">
    <property type="term" value="F:DNA binding"/>
    <property type="evidence" value="ECO:0007669"/>
    <property type="project" value="UniProtKB-KW"/>
</dbReference>
<evidence type="ECO:0000256" key="2">
    <source>
        <dbReference type="ARBA" id="ARBA00023015"/>
    </source>
</evidence>
<reference evidence="9" key="1">
    <citation type="submission" date="2013-09" db="EMBL/GenBank/DDBJ databases">
        <title>Corchorus olitorius genome sequencing.</title>
        <authorList>
            <person name="Alam M."/>
            <person name="Haque M.S."/>
            <person name="Islam M.S."/>
            <person name="Emdad E.M."/>
            <person name="Islam M.M."/>
            <person name="Ahmed B."/>
            <person name="Halim A."/>
            <person name="Hossen Q.M.M."/>
            <person name="Hossain M.Z."/>
            <person name="Ahmed R."/>
            <person name="Khan M.M."/>
            <person name="Islam R."/>
            <person name="Rashid M.M."/>
            <person name="Khan S.A."/>
            <person name="Rahman M.S."/>
            <person name="Alam M."/>
            <person name="Yahiya A.S."/>
            <person name="Khan M.S."/>
            <person name="Azam M.S."/>
            <person name="Haque T."/>
            <person name="Lashkar M.Z.H."/>
            <person name="Akhand A.I."/>
            <person name="Morshed G."/>
            <person name="Roy S."/>
            <person name="Uddin K.S."/>
            <person name="Rabeya T."/>
            <person name="Hossain A.S."/>
            <person name="Chowdhury A."/>
            <person name="Snigdha A.R."/>
            <person name="Mortoza M.S."/>
            <person name="Matin S.A."/>
            <person name="Hoque S.M.E."/>
            <person name="Islam M.K."/>
            <person name="Roy D.K."/>
            <person name="Haider R."/>
            <person name="Moosa M.M."/>
            <person name="Elias S.M."/>
            <person name="Hasan A.M."/>
            <person name="Jahan S."/>
            <person name="Shafiuddin M."/>
            <person name="Mahmood N."/>
            <person name="Shommy N.S."/>
        </authorList>
    </citation>
    <scope>NUCLEOTIDE SEQUENCE [LARGE SCALE GENOMIC DNA]</scope>
    <source>
        <strain evidence="9">cv. O-4</strain>
    </source>
</reference>
<keyword evidence="9" id="KW-1185">Reference proteome</keyword>
<evidence type="ECO:0000313" key="8">
    <source>
        <dbReference type="EMBL" id="OMO62290.1"/>
    </source>
</evidence>
<keyword evidence="3" id="KW-0238">DNA-binding</keyword>
<evidence type="ECO:0000259" key="7">
    <source>
        <dbReference type="PROSITE" id="PS50863"/>
    </source>
</evidence>
<dbReference type="CDD" id="cd10017">
    <property type="entry name" value="B3_DNA"/>
    <property type="match status" value="1"/>
</dbReference>
<dbReference type="Gene3D" id="2.40.330.10">
    <property type="entry name" value="DNA-binding pseudobarrel domain"/>
    <property type="match status" value="1"/>
</dbReference>
<gene>
    <name evidence="8" type="ORF">COLO4_33145</name>
</gene>